<sequence length="69" mass="8447">MLPKDDSRDDDEWDIRIQKTGCAWENENLQMCFDKNKDWRVCQKQLQEFKNCWEKYKKDEADTGTKRVD</sequence>
<accession>A0A7C8NX26</accession>
<dbReference type="EMBL" id="JAABOJ010000080">
    <property type="protein sequence ID" value="KAF3269740.1"/>
    <property type="molecule type" value="Genomic_DNA"/>
</dbReference>
<dbReference type="PANTHER" id="PTHR13639:SF2">
    <property type="entry name" value="CYTOCHROME C OXIDASE ASSEMBLY FACTOR 4 HOMOLOG, MITOCHONDRIAL"/>
    <property type="match status" value="1"/>
</dbReference>
<evidence type="ECO:0000313" key="5">
    <source>
        <dbReference type="Proteomes" id="UP000474640"/>
    </source>
</evidence>
<gene>
    <name evidence="3" type="ORF">EYR41_005509</name>
    <name evidence="1" type="ORF">TWF102_001052</name>
    <name evidence="2" type="ORF">TWF970_011251</name>
</gene>
<dbReference type="InterPro" id="IPR039870">
    <property type="entry name" value="Coa4-like"/>
</dbReference>
<organism evidence="2 5">
    <name type="scientific">Orbilia oligospora</name>
    <name type="common">Nematode-trapping fungus</name>
    <name type="synonym">Arthrobotrys oligospora</name>
    <dbReference type="NCBI Taxonomy" id="2813651"/>
    <lineage>
        <taxon>Eukaryota</taxon>
        <taxon>Fungi</taxon>
        <taxon>Dikarya</taxon>
        <taxon>Ascomycota</taxon>
        <taxon>Pezizomycotina</taxon>
        <taxon>Orbiliomycetes</taxon>
        <taxon>Orbiliales</taxon>
        <taxon>Orbiliaceae</taxon>
        <taxon>Orbilia</taxon>
    </lineage>
</organism>
<dbReference type="Proteomes" id="UP000474640">
    <property type="component" value="Unassembled WGS sequence"/>
</dbReference>
<protein>
    <recommendedName>
        <fullName evidence="7">CHCH domain-containing protein</fullName>
    </recommendedName>
</protein>
<dbReference type="AlphaFoldDB" id="A0A7C8NX26"/>
<dbReference type="GO" id="GO:0033617">
    <property type="term" value="P:mitochondrial respiratory chain complex IV assembly"/>
    <property type="evidence" value="ECO:0007669"/>
    <property type="project" value="InterPro"/>
</dbReference>
<reference evidence="3 4" key="1">
    <citation type="submission" date="2019-03" db="EMBL/GenBank/DDBJ databases">
        <title>Nematode-trapping fungi genome.</title>
        <authorList>
            <person name="Vidal-Diez De Ulzurrun G."/>
        </authorList>
    </citation>
    <scope>NUCLEOTIDE SEQUENCE [LARGE SCALE GENOMIC DNA]</scope>
    <source>
        <strain evidence="3 4">TWF154</strain>
    </source>
</reference>
<evidence type="ECO:0000313" key="3">
    <source>
        <dbReference type="EMBL" id="TGJ69469.1"/>
    </source>
</evidence>
<dbReference type="EMBL" id="SOZJ01000003">
    <property type="protein sequence ID" value="TGJ69469.1"/>
    <property type="molecule type" value="Genomic_DNA"/>
</dbReference>
<evidence type="ECO:0000313" key="2">
    <source>
        <dbReference type="EMBL" id="KAF3269740.1"/>
    </source>
</evidence>
<dbReference type="Proteomes" id="UP000475325">
    <property type="component" value="Unassembled WGS sequence"/>
</dbReference>
<dbReference type="EMBL" id="WIQW01000112">
    <property type="protein sequence ID" value="KAF3082817.1"/>
    <property type="molecule type" value="Genomic_DNA"/>
</dbReference>
<proteinExistence type="predicted"/>
<evidence type="ECO:0008006" key="7">
    <source>
        <dbReference type="Google" id="ProtNLM"/>
    </source>
</evidence>
<dbReference type="PANTHER" id="PTHR13639">
    <property type="entry name" value="CYTOCHROME C OXIDASE ASSEMBLY FACTOR 4 HOMOLOG, MITOCHONDRIAL"/>
    <property type="match status" value="1"/>
</dbReference>
<evidence type="ECO:0000313" key="4">
    <source>
        <dbReference type="Proteomes" id="UP000297595"/>
    </source>
</evidence>
<evidence type="ECO:0000313" key="6">
    <source>
        <dbReference type="Proteomes" id="UP000475325"/>
    </source>
</evidence>
<reference evidence="2 5" key="2">
    <citation type="submission" date="2020-01" db="EMBL/GenBank/DDBJ databases">
        <authorList>
            <person name="Palmer J.M."/>
        </authorList>
    </citation>
    <scope>NUCLEOTIDE SEQUENCE [LARGE SCALE GENOMIC DNA]</scope>
    <source>
        <strain evidence="1 6">TWF102</strain>
        <strain evidence="2 5">TWF970</strain>
    </source>
</reference>
<dbReference type="GO" id="GO:0005758">
    <property type="term" value="C:mitochondrial intermembrane space"/>
    <property type="evidence" value="ECO:0007669"/>
    <property type="project" value="InterPro"/>
</dbReference>
<name>A0A7C8NX26_ORBOL</name>
<evidence type="ECO:0000313" key="1">
    <source>
        <dbReference type="EMBL" id="KAF3082817.1"/>
    </source>
</evidence>
<comment type="caution">
    <text evidence="2">The sequence shown here is derived from an EMBL/GenBank/DDBJ whole genome shotgun (WGS) entry which is preliminary data.</text>
</comment>
<dbReference type="Proteomes" id="UP000297595">
    <property type="component" value="Unassembled WGS sequence"/>
</dbReference>
<dbReference type="OrthoDB" id="5586401at2759"/>